<keyword evidence="2" id="KW-0732">Signal</keyword>
<name>A0A5M6CY61_9BACT</name>
<keyword evidence="4" id="KW-1185">Reference proteome</keyword>
<dbReference type="AlphaFoldDB" id="A0A5M6CY61"/>
<accession>A0A5M6CY61</accession>
<dbReference type="RefSeq" id="WP_150092560.1">
    <property type="nucleotide sequence ID" value="NZ_VWSF01000028.1"/>
</dbReference>
<feature type="region of interest" description="Disordered" evidence="1">
    <location>
        <begin position="30"/>
        <end position="70"/>
    </location>
</feature>
<organism evidence="3 4">
    <name type="scientific">Adhaeribacter rhizoryzae</name>
    <dbReference type="NCBI Taxonomy" id="2607907"/>
    <lineage>
        <taxon>Bacteria</taxon>
        <taxon>Pseudomonadati</taxon>
        <taxon>Bacteroidota</taxon>
        <taxon>Cytophagia</taxon>
        <taxon>Cytophagales</taxon>
        <taxon>Hymenobacteraceae</taxon>
        <taxon>Adhaeribacter</taxon>
    </lineage>
</organism>
<evidence type="ECO:0008006" key="5">
    <source>
        <dbReference type="Google" id="ProtNLM"/>
    </source>
</evidence>
<reference evidence="3 4" key="1">
    <citation type="submission" date="2019-09" db="EMBL/GenBank/DDBJ databases">
        <title>Genome sequence and assembly of Adhaeribacter sp.</title>
        <authorList>
            <person name="Chhetri G."/>
        </authorList>
    </citation>
    <scope>NUCLEOTIDE SEQUENCE [LARGE SCALE GENOMIC DNA]</scope>
    <source>
        <strain evidence="3 4">DK36</strain>
    </source>
</reference>
<comment type="caution">
    <text evidence="3">The sequence shown here is derived from an EMBL/GenBank/DDBJ whole genome shotgun (WGS) entry which is preliminary data.</text>
</comment>
<dbReference type="Proteomes" id="UP000323426">
    <property type="component" value="Unassembled WGS sequence"/>
</dbReference>
<evidence type="ECO:0000256" key="2">
    <source>
        <dbReference type="SAM" id="SignalP"/>
    </source>
</evidence>
<evidence type="ECO:0000313" key="3">
    <source>
        <dbReference type="EMBL" id="KAA5540158.1"/>
    </source>
</evidence>
<proteinExistence type="predicted"/>
<feature type="signal peptide" evidence="2">
    <location>
        <begin position="1"/>
        <end position="23"/>
    </location>
</feature>
<evidence type="ECO:0000256" key="1">
    <source>
        <dbReference type="SAM" id="MobiDB-lite"/>
    </source>
</evidence>
<dbReference type="EMBL" id="VWSF01000028">
    <property type="protein sequence ID" value="KAA5540158.1"/>
    <property type="molecule type" value="Genomic_DNA"/>
</dbReference>
<gene>
    <name evidence="3" type="ORF">F0145_23310</name>
</gene>
<feature type="chain" id="PRO_5024385275" description="Lipoprotein" evidence="2">
    <location>
        <begin position="24"/>
        <end position="215"/>
    </location>
</feature>
<sequence>MIFRTKYCRLLLCFLLLLILAQCSPQKKTEEKEPAASKTITPIPKESDEVPKSPTLAAEPNIKDQKNTKASKKKKDNIYALYQQKIAKFKFDAFRVKEKYSGRAATIDLVSHEDARLYQKTFTRGLAAGSNFAGKYTLVSVPCGDKCQDNYIIETQTGKVIDKVQSSTGVSFRPDSRLLIVNPPELTTNNQVCQNCEPIIYVLENGLIYKAKLLR</sequence>
<evidence type="ECO:0000313" key="4">
    <source>
        <dbReference type="Proteomes" id="UP000323426"/>
    </source>
</evidence>
<protein>
    <recommendedName>
        <fullName evidence="5">Lipoprotein</fullName>
    </recommendedName>
</protein>